<dbReference type="EMBL" id="VSRR010000090">
    <property type="protein sequence ID" value="MPC09871.1"/>
    <property type="molecule type" value="Genomic_DNA"/>
</dbReference>
<evidence type="ECO:0000313" key="2">
    <source>
        <dbReference type="Proteomes" id="UP000324222"/>
    </source>
</evidence>
<protein>
    <submittedName>
        <fullName evidence="1">Uncharacterized protein</fullName>
    </submittedName>
</protein>
<dbReference type="Proteomes" id="UP000324222">
    <property type="component" value="Unassembled WGS sequence"/>
</dbReference>
<organism evidence="1 2">
    <name type="scientific">Portunus trituberculatus</name>
    <name type="common">Swimming crab</name>
    <name type="synonym">Neptunus trituberculatus</name>
    <dbReference type="NCBI Taxonomy" id="210409"/>
    <lineage>
        <taxon>Eukaryota</taxon>
        <taxon>Metazoa</taxon>
        <taxon>Ecdysozoa</taxon>
        <taxon>Arthropoda</taxon>
        <taxon>Crustacea</taxon>
        <taxon>Multicrustacea</taxon>
        <taxon>Malacostraca</taxon>
        <taxon>Eumalacostraca</taxon>
        <taxon>Eucarida</taxon>
        <taxon>Decapoda</taxon>
        <taxon>Pleocyemata</taxon>
        <taxon>Brachyura</taxon>
        <taxon>Eubrachyura</taxon>
        <taxon>Portunoidea</taxon>
        <taxon>Portunidae</taxon>
        <taxon>Portuninae</taxon>
        <taxon>Portunus</taxon>
    </lineage>
</organism>
<comment type="caution">
    <text evidence="1">The sequence shown here is derived from an EMBL/GenBank/DDBJ whole genome shotgun (WGS) entry which is preliminary data.</text>
</comment>
<evidence type="ECO:0000313" key="1">
    <source>
        <dbReference type="EMBL" id="MPC09871.1"/>
    </source>
</evidence>
<sequence>MKEHSNKTTLFGSASECVRVSSQDREIRRASFETHLTFSTNNMNKCDVRMTSYYDVWQQPGKVSEDGAAKKLMIHMANP</sequence>
<accession>A0A5B7CM13</accession>
<keyword evidence="2" id="KW-1185">Reference proteome</keyword>
<gene>
    <name evidence="1" type="ORF">E2C01_002489</name>
</gene>
<name>A0A5B7CM13_PORTR</name>
<dbReference type="AlphaFoldDB" id="A0A5B7CM13"/>
<proteinExistence type="predicted"/>
<reference evidence="1 2" key="1">
    <citation type="submission" date="2019-05" db="EMBL/GenBank/DDBJ databases">
        <title>Another draft genome of Portunus trituberculatus and its Hox gene families provides insights of decapod evolution.</title>
        <authorList>
            <person name="Jeong J.-H."/>
            <person name="Song I."/>
            <person name="Kim S."/>
            <person name="Choi T."/>
            <person name="Kim D."/>
            <person name="Ryu S."/>
            <person name="Kim W."/>
        </authorList>
    </citation>
    <scope>NUCLEOTIDE SEQUENCE [LARGE SCALE GENOMIC DNA]</scope>
    <source>
        <tissue evidence="1">Muscle</tissue>
    </source>
</reference>